<feature type="region of interest" description="Disordered" evidence="1">
    <location>
        <begin position="1"/>
        <end position="30"/>
    </location>
</feature>
<evidence type="ECO:0000313" key="3">
    <source>
        <dbReference type="Proteomes" id="UP001370758"/>
    </source>
</evidence>
<dbReference type="EMBL" id="JAVHJL010000012">
    <property type="protein sequence ID" value="KAK6495744.1"/>
    <property type="molecule type" value="Genomic_DNA"/>
</dbReference>
<dbReference type="AlphaFoldDB" id="A0AAV9VRD5"/>
<proteinExistence type="predicted"/>
<comment type="caution">
    <text evidence="2">The sequence shown here is derived from an EMBL/GenBank/DDBJ whole genome shotgun (WGS) entry which is preliminary data.</text>
</comment>
<name>A0AAV9VRD5_9PEZI</name>
<gene>
    <name evidence="2" type="ORF">TWF481_002791</name>
</gene>
<evidence type="ECO:0000256" key="1">
    <source>
        <dbReference type="SAM" id="MobiDB-lite"/>
    </source>
</evidence>
<organism evidence="2 3">
    <name type="scientific">Arthrobotrys musiformis</name>
    <dbReference type="NCBI Taxonomy" id="47236"/>
    <lineage>
        <taxon>Eukaryota</taxon>
        <taxon>Fungi</taxon>
        <taxon>Dikarya</taxon>
        <taxon>Ascomycota</taxon>
        <taxon>Pezizomycotina</taxon>
        <taxon>Orbiliomycetes</taxon>
        <taxon>Orbiliales</taxon>
        <taxon>Orbiliaceae</taxon>
        <taxon>Arthrobotrys</taxon>
    </lineage>
</organism>
<accession>A0AAV9VRD5</accession>
<dbReference type="Proteomes" id="UP001370758">
    <property type="component" value="Unassembled WGS sequence"/>
</dbReference>
<protein>
    <submittedName>
        <fullName evidence="2">Uncharacterized protein</fullName>
    </submittedName>
</protein>
<sequence length="81" mass="8934">MDQSEHQQLVLPLGISSGSTIGTVTEGDGEPTRLAYLESDRELSDREFHDQSSDGIWPPTSKGFFTPYKKTPQGMPRPSLP</sequence>
<keyword evidence="3" id="KW-1185">Reference proteome</keyword>
<feature type="region of interest" description="Disordered" evidence="1">
    <location>
        <begin position="43"/>
        <end position="81"/>
    </location>
</feature>
<reference evidence="2 3" key="1">
    <citation type="submission" date="2023-08" db="EMBL/GenBank/DDBJ databases">
        <authorList>
            <person name="Palmer J.M."/>
        </authorList>
    </citation>
    <scope>NUCLEOTIDE SEQUENCE [LARGE SCALE GENOMIC DNA]</scope>
    <source>
        <strain evidence="2 3">TWF481</strain>
    </source>
</reference>
<evidence type="ECO:0000313" key="2">
    <source>
        <dbReference type="EMBL" id="KAK6495744.1"/>
    </source>
</evidence>
<feature type="compositionally biased region" description="Basic and acidic residues" evidence="1">
    <location>
        <begin position="43"/>
        <end position="52"/>
    </location>
</feature>